<sequence>MTSHTTGAFADPATFFDRYWKRAPHLGDRPDGRATLPTAGDLLDVVDCGLLTHHYFSVLDRGNPVPVSDVTRVRDVVGNKVVGMADAELVLGRYAAGATILLHAPDQWHAGLRELVRSVTAGLDGTIRATAALVPAGAEIAWAADPDVQRFLVTLTGPAFCAETATPLETGQVLYLPHTHACTVRAGAAGAGLLTITVREITPAEVARDLIERFLTERAAPQPDTAERLHDDLSAFLARAGEVTRS</sequence>
<reference evidence="1 2" key="1">
    <citation type="submission" date="2021-01" db="EMBL/GenBank/DDBJ databases">
        <title>Actinoplanes sp. nov. LDG1-01 isolated from lichen.</title>
        <authorList>
            <person name="Saeng-In P."/>
            <person name="Phongsopitanun W."/>
            <person name="Kanchanasin P."/>
            <person name="Yuki M."/>
            <person name="Kudo T."/>
            <person name="Ohkuma M."/>
            <person name="Tanasupawat S."/>
        </authorList>
    </citation>
    <scope>NUCLEOTIDE SEQUENCE [LARGE SCALE GENOMIC DNA]</scope>
    <source>
        <strain evidence="1 2">LDG1-01</strain>
    </source>
</reference>
<keyword evidence="2" id="KW-1185">Reference proteome</keyword>
<dbReference type="Proteomes" id="UP000598996">
    <property type="component" value="Unassembled WGS sequence"/>
</dbReference>
<evidence type="ECO:0000313" key="1">
    <source>
        <dbReference type="EMBL" id="MBL7256028.1"/>
    </source>
</evidence>
<gene>
    <name evidence="1" type="ORF">JKJ07_17160</name>
</gene>
<accession>A0ABS1VMQ8</accession>
<organism evidence="1 2">
    <name type="scientific">Paractinoplanes lichenicola</name>
    <dbReference type="NCBI Taxonomy" id="2802976"/>
    <lineage>
        <taxon>Bacteria</taxon>
        <taxon>Bacillati</taxon>
        <taxon>Actinomycetota</taxon>
        <taxon>Actinomycetes</taxon>
        <taxon>Micromonosporales</taxon>
        <taxon>Micromonosporaceae</taxon>
        <taxon>Paractinoplanes</taxon>
    </lineage>
</organism>
<dbReference type="SUPFAM" id="SSF51197">
    <property type="entry name" value="Clavaminate synthase-like"/>
    <property type="match status" value="1"/>
</dbReference>
<protein>
    <submittedName>
        <fullName evidence="1">Uncharacterized protein</fullName>
    </submittedName>
</protein>
<dbReference type="RefSeq" id="WP_202992544.1">
    <property type="nucleotide sequence ID" value="NZ_JAENHO010000004.1"/>
</dbReference>
<proteinExistence type="predicted"/>
<dbReference type="Gene3D" id="2.60.120.650">
    <property type="entry name" value="Cupin"/>
    <property type="match status" value="1"/>
</dbReference>
<evidence type="ECO:0000313" key="2">
    <source>
        <dbReference type="Proteomes" id="UP000598996"/>
    </source>
</evidence>
<name>A0ABS1VMQ8_9ACTN</name>
<dbReference type="EMBL" id="JAENHO010000004">
    <property type="protein sequence ID" value="MBL7256028.1"/>
    <property type="molecule type" value="Genomic_DNA"/>
</dbReference>
<comment type="caution">
    <text evidence="1">The sequence shown here is derived from an EMBL/GenBank/DDBJ whole genome shotgun (WGS) entry which is preliminary data.</text>
</comment>